<evidence type="ECO:0000256" key="4">
    <source>
        <dbReference type="ARBA" id="ARBA00023136"/>
    </source>
</evidence>
<evidence type="ECO:0000256" key="1">
    <source>
        <dbReference type="ARBA" id="ARBA00004370"/>
    </source>
</evidence>
<keyword evidence="2" id="KW-0812">Transmembrane</keyword>
<keyword evidence="3" id="KW-1133">Transmembrane helix</keyword>
<sequence length="102" mass="11215">MKTNGKVKAMIRLLVMVVLAVNAALTVAGKNPIPFDETTFTEVATQVAAGLSAVWAWWKNNNMTEAAQLAHEQLKAIKEDGLADITGWEDEDLEDEDTEKNQ</sequence>
<name>A0A8S5UYN0_9CAUD</name>
<comment type="subcellular location">
    <subcellularLocation>
        <location evidence="1">Membrane</location>
    </subcellularLocation>
</comment>
<evidence type="ECO:0000256" key="3">
    <source>
        <dbReference type="ARBA" id="ARBA00022989"/>
    </source>
</evidence>
<keyword evidence="4" id="KW-0472">Membrane</keyword>
<evidence type="ECO:0000256" key="2">
    <source>
        <dbReference type="ARBA" id="ARBA00022692"/>
    </source>
</evidence>
<dbReference type="Pfam" id="PF04688">
    <property type="entry name" value="Holin_SPP1"/>
    <property type="match status" value="1"/>
</dbReference>
<accession>A0A8S5UYN0</accession>
<reference evidence="5" key="1">
    <citation type="journal article" date="2021" name="Proc. Natl. Acad. Sci. U.S.A.">
        <title>A Catalog of Tens of Thousands of Viruses from Human Metagenomes Reveals Hidden Associations with Chronic Diseases.</title>
        <authorList>
            <person name="Tisza M.J."/>
            <person name="Buck C.B."/>
        </authorList>
    </citation>
    <scope>NUCLEOTIDE SEQUENCE</scope>
    <source>
        <strain evidence="5">CtkKt3</strain>
    </source>
</reference>
<proteinExistence type="predicted"/>
<dbReference type="GO" id="GO:0016020">
    <property type="term" value="C:membrane"/>
    <property type="evidence" value="ECO:0007669"/>
    <property type="project" value="UniProtKB-SubCell"/>
</dbReference>
<dbReference type="InterPro" id="IPR006479">
    <property type="entry name" value="Holin"/>
</dbReference>
<evidence type="ECO:0000313" key="5">
    <source>
        <dbReference type="EMBL" id="DAF99608.1"/>
    </source>
</evidence>
<protein>
    <submittedName>
        <fullName evidence="5">Holin</fullName>
    </submittedName>
</protein>
<organism evidence="5">
    <name type="scientific">Siphoviridae sp. ctkKt3</name>
    <dbReference type="NCBI Taxonomy" id="2825642"/>
    <lineage>
        <taxon>Viruses</taxon>
        <taxon>Duplodnaviria</taxon>
        <taxon>Heunggongvirae</taxon>
        <taxon>Uroviricota</taxon>
        <taxon>Caudoviricetes</taxon>
    </lineage>
</organism>
<dbReference type="EMBL" id="BK016169">
    <property type="protein sequence ID" value="DAF99608.1"/>
    <property type="molecule type" value="Genomic_DNA"/>
</dbReference>
<dbReference type="NCBIfam" id="TIGR01592">
    <property type="entry name" value="holin_SPP1"/>
    <property type="match status" value="1"/>
</dbReference>